<protein>
    <submittedName>
        <fullName evidence="1">Uncharacterized protein</fullName>
    </submittedName>
</protein>
<dbReference type="RefSeq" id="WP_310458636.1">
    <property type="nucleotide sequence ID" value="NZ_JAVKPH010000027.1"/>
</dbReference>
<comment type="caution">
    <text evidence="1">The sequence shown here is derived from an EMBL/GenBank/DDBJ whole genome shotgun (WGS) entry which is preliminary data.</text>
</comment>
<reference evidence="1 2" key="1">
    <citation type="submission" date="2023-09" db="EMBL/GenBank/DDBJ databases">
        <title>Xinfangfangia sedmenti sp. nov., isolated the sedment.</title>
        <authorList>
            <person name="Xu L."/>
        </authorList>
    </citation>
    <scope>NUCLEOTIDE SEQUENCE [LARGE SCALE GENOMIC DNA]</scope>
    <source>
        <strain evidence="1 2">LG-4</strain>
    </source>
</reference>
<keyword evidence="2" id="KW-1185">Reference proteome</keyword>
<evidence type="ECO:0000313" key="1">
    <source>
        <dbReference type="EMBL" id="MDR5654479.1"/>
    </source>
</evidence>
<dbReference type="Proteomes" id="UP001247754">
    <property type="component" value="Unassembled WGS sequence"/>
</dbReference>
<evidence type="ECO:0000313" key="2">
    <source>
        <dbReference type="Proteomes" id="UP001247754"/>
    </source>
</evidence>
<gene>
    <name evidence="1" type="ORF">RGD00_17845</name>
</gene>
<name>A0ABU1FC91_9RHOB</name>
<dbReference type="EMBL" id="JAVKPH010000027">
    <property type="protein sequence ID" value="MDR5654479.1"/>
    <property type="molecule type" value="Genomic_DNA"/>
</dbReference>
<organism evidence="1 2">
    <name type="scientific">Ruixingdingia sedimenti</name>
    <dbReference type="NCBI Taxonomy" id="3073604"/>
    <lineage>
        <taxon>Bacteria</taxon>
        <taxon>Pseudomonadati</taxon>
        <taxon>Pseudomonadota</taxon>
        <taxon>Alphaproteobacteria</taxon>
        <taxon>Rhodobacterales</taxon>
        <taxon>Paracoccaceae</taxon>
        <taxon>Ruixingdingia</taxon>
    </lineage>
</organism>
<sequence length="106" mass="11134">MATDRKEHLVIETDANGRTTWKSVPGSAVAFYASADDGLNGAAELHAAAAEAFGLEGDDRVLVVNEGCVLDVVSVKSPEKTRRAADKHFAEIAADLAARKAKRVAA</sequence>
<accession>A0ABU1FC91</accession>
<proteinExistence type="predicted"/>